<dbReference type="GO" id="GO:0006260">
    <property type="term" value="P:DNA replication"/>
    <property type="evidence" value="ECO:0007669"/>
    <property type="project" value="InterPro"/>
</dbReference>
<protein>
    <submittedName>
        <fullName evidence="2">DnaB-like helicase N terminal domain-containing protein</fullName>
    </submittedName>
</protein>
<keyword evidence="2" id="KW-0067">ATP-binding</keyword>
<keyword evidence="2" id="KW-0378">Hydrolase</keyword>
<evidence type="ECO:0000313" key="3">
    <source>
        <dbReference type="Proteomes" id="UP000198589"/>
    </source>
</evidence>
<dbReference type="InterPro" id="IPR016136">
    <property type="entry name" value="DNA_helicase_N/primase_C"/>
</dbReference>
<organism evidence="2 3">
    <name type="scientific">Blastococcus tunisiensis</name>
    <dbReference type="NCBI Taxonomy" id="1798228"/>
    <lineage>
        <taxon>Bacteria</taxon>
        <taxon>Bacillati</taxon>
        <taxon>Actinomycetota</taxon>
        <taxon>Actinomycetes</taxon>
        <taxon>Geodermatophilales</taxon>
        <taxon>Geodermatophilaceae</taxon>
        <taxon>Blastococcus</taxon>
    </lineage>
</organism>
<gene>
    <name evidence="2" type="ORF">SAMN05216574_10915</name>
</gene>
<dbReference type="SUPFAM" id="SSF48024">
    <property type="entry name" value="N-terminal domain of DnaB helicase"/>
    <property type="match status" value="1"/>
</dbReference>
<accession>A0A1I2G518</accession>
<evidence type="ECO:0000256" key="1">
    <source>
        <dbReference type="SAM" id="MobiDB-lite"/>
    </source>
</evidence>
<dbReference type="InterPro" id="IPR036185">
    <property type="entry name" value="DNA_heli_DnaB-like_N_sf"/>
</dbReference>
<dbReference type="GO" id="GO:0005524">
    <property type="term" value="F:ATP binding"/>
    <property type="evidence" value="ECO:0007669"/>
    <property type="project" value="InterPro"/>
</dbReference>
<sequence>MAQARDESAASEHAPSSASIDPRTREVTAHATGAGEEVSSRPARAGDGPAEIPDLERALLSCLLRLDAASALKVAGLVRPDDLASPALAELLAAVAALTHLRIDPEPTAVLALLRDDGRANGTRVQAVAQLLHDLYASAAVPVSARFYAAAVLKEATRRRAREAGERIAQAAELVPIDALPELVERELLAVQALAERAAGVGS</sequence>
<evidence type="ECO:0000313" key="2">
    <source>
        <dbReference type="EMBL" id="SFF11846.1"/>
    </source>
</evidence>
<dbReference type="Gene3D" id="1.10.860.10">
    <property type="entry name" value="DNAb Helicase, Chain A"/>
    <property type="match status" value="1"/>
</dbReference>
<name>A0A1I2G518_9ACTN</name>
<feature type="region of interest" description="Disordered" evidence="1">
    <location>
        <begin position="1"/>
        <end position="50"/>
    </location>
</feature>
<feature type="compositionally biased region" description="Basic and acidic residues" evidence="1">
    <location>
        <begin position="1"/>
        <end position="10"/>
    </location>
</feature>
<reference evidence="3" key="1">
    <citation type="submission" date="2016-10" db="EMBL/GenBank/DDBJ databases">
        <authorList>
            <person name="Varghese N."/>
            <person name="Submissions S."/>
        </authorList>
    </citation>
    <scope>NUCLEOTIDE SEQUENCE [LARGE SCALE GENOMIC DNA]</scope>
    <source>
        <strain evidence="3">DSM 46838</strain>
    </source>
</reference>
<dbReference type="GO" id="GO:0003678">
    <property type="term" value="F:DNA helicase activity"/>
    <property type="evidence" value="ECO:0007669"/>
    <property type="project" value="InterPro"/>
</dbReference>
<dbReference type="AlphaFoldDB" id="A0A1I2G518"/>
<keyword evidence="2" id="KW-0547">Nucleotide-binding</keyword>
<dbReference type="EMBL" id="FOND01000009">
    <property type="protein sequence ID" value="SFF11846.1"/>
    <property type="molecule type" value="Genomic_DNA"/>
</dbReference>
<keyword evidence="2" id="KW-0347">Helicase</keyword>
<dbReference type="STRING" id="1798228.SAMN05216574_10915"/>
<dbReference type="Proteomes" id="UP000198589">
    <property type="component" value="Unassembled WGS sequence"/>
</dbReference>
<keyword evidence="3" id="KW-1185">Reference proteome</keyword>
<proteinExistence type="predicted"/>